<reference evidence="2 3" key="1">
    <citation type="submission" date="2023-01" db="EMBL/GenBank/DDBJ databases">
        <title>Description of Helicobacter ibis sp. nov. isolated from faecal droppings of black-faced ibis (Theristicus melanopis).</title>
        <authorList>
            <person name="Lopez-Cantillo M."/>
            <person name="Vidal-Veuthey B."/>
            <person name="Mella A."/>
            <person name="De La Haba R."/>
            <person name="Collado L."/>
        </authorList>
    </citation>
    <scope>NUCLEOTIDE SEQUENCE [LARGE SCALE GENOMIC DNA]</scope>
    <source>
        <strain evidence="2 3">A82</strain>
    </source>
</reference>
<protein>
    <submittedName>
        <fullName evidence="2">Divalent cation tolerance protein CutA</fullName>
    </submittedName>
</protein>
<organism evidence="2 3">
    <name type="scientific">Helicobacter ibis</name>
    <dbReference type="NCBI Taxonomy" id="2962633"/>
    <lineage>
        <taxon>Bacteria</taxon>
        <taxon>Pseudomonadati</taxon>
        <taxon>Campylobacterota</taxon>
        <taxon>Epsilonproteobacteria</taxon>
        <taxon>Campylobacterales</taxon>
        <taxon>Helicobacteraceae</taxon>
        <taxon>Helicobacter</taxon>
    </lineage>
</organism>
<keyword evidence="3" id="KW-1185">Reference proteome</keyword>
<comment type="similarity">
    <text evidence="1">Belongs to the CutA family.</text>
</comment>
<dbReference type="InterPro" id="IPR004323">
    <property type="entry name" value="Ion_tolerance_CutA"/>
</dbReference>
<dbReference type="Proteomes" id="UP001210261">
    <property type="component" value="Unassembled WGS sequence"/>
</dbReference>
<accession>A0ABT4VE48</accession>
<proteinExistence type="inferred from homology"/>
<dbReference type="PANTHER" id="PTHR23419">
    <property type="entry name" value="DIVALENT CATION TOLERANCE CUTA-RELATED"/>
    <property type="match status" value="1"/>
</dbReference>
<comment type="caution">
    <text evidence="2">The sequence shown here is derived from an EMBL/GenBank/DDBJ whole genome shotgun (WGS) entry which is preliminary data.</text>
</comment>
<dbReference type="Pfam" id="PF03091">
    <property type="entry name" value="CutA1"/>
    <property type="match status" value="1"/>
</dbReference>
<dbReference type="InterPro" id="IPR015867">
    <property type="entry name" value="N-reg_PII/ATP_PRibTrfase_C"/>
</dbReference>
<dbReference type="RefSeq" id="WP_271021263.1">
    <property type="nucleotide sequence ID" value="NZ_JAQHXR010000002.1"/>
</dbReference>
<evidence type="ECO:0000313" key="3">
    <source>
        <dbReference type="Proteomes" id="UP001210261"/>
    </source>
</evidence>
<dbReference type="InterPro" id="IPR011322">
    <property type="entry name" value="N-reg_PII-like_a/b"/>
</dbReference>
<name>A0ABT4VE48_9HELI</name>
<evidence type="ECO:0000256" key="1">
    <source>
        <dbReference type="ARBA" id="ARBA00010169"/>
    </source>
</evidence>
<dbReference type="Gene3D" id="3.30.70.120">
    <property type="match status" value="1"/>
</dbReference>
<dbReference type="SUPFAM" id="SSF54913">
    <property type="entry name" value="GlnB-like"/>
    <property type="match status" value="1"/>
</dbReference>
<dbReference type="PANTHER" id="PTHR23419:SF8">
    <property type="entry name" value="FI09726P"/>
    <property type="match status" value="1"/>
</dbReference>
<sequence>MPSLITLTTTTTKENAKKLESVVIKSALSACIQKIEVASVYVWGDKVENANEIKLIFKTSKTEIENLIALIKANHEYENPEIIYTKVKVSKKYKKWYKDSIEALKRANIL</sequence>
<gene>
    <name evidence="2" type="primary">cutA</name>
    <name evidence="2" type="ORF">PF021_04675</name>
</gene>
<dbReference type="EMBL" id="JAQHXR010000002">
    <property type="protein sequence ID" value="MDA3968968.1"/>
    <property type="molecule type" value="Genomic_DNA"/>
</dbReference>
<evidence type="ECO:0000313" key="2">
    <source>
        <dbReference type="EMBL" id="MDA3968968.1"/>
    </source>
</evidence>